<protein>
    <recommendedName>
        <fullName evidence="2">14-3-3 protein epsilon</fullName>
    </recommendedName>
</protein>
<dbReference type="InterPro" id="IPR036815">
    <property type="entry name" value="14-3-3_dom_sf"/>
</dbReference>
<evidence type="ECO:0000313" key="6">
    <source>
        <dbReference type="Proteomes" id="UP000095280"/>
    </source>
</evidence>
<evidence type="ECO:0000256" key="1">
    <source>
        <dbReference type="ARBA" id="ARBA00006141"/>
    </source>
</evidence>
<dbReference type="Gene3D" id="1.20.190.20">
    <property type="entry name" value="14-3-3 domain"/>
    <property type="match status" value="1"/>
</dbReference>
<feature type="region of interest" description="Disordered" evidence="4">
    <location>
        <begin position="65"/>
        <end position="94"/>
    </location>
</feature>
<dbReference type="PROSITE" id="PS00796">
    <property type="entry name" value="1433_1"/>
    <property type="match status" value="1"/>
</dbReference>
<comment type="similarity">
    <text evidence="1 3">Belongs to the 14-3-3 family.</text>
</comment>
<dbReference type="PANTHER" id="PTHR18860">
    <property type="entry name" value="14-3-3 PROTEIN"/>
    <property type="match status" value="1"/>
</dbReference>
<dbReference type="PRINTS" id="PR00305">
    <property type="entry name" value="1433ZETA"/>
</dbReference>
<feature type="region of interest" description="Disordered" evidence="4">
    <location>
        <begin position="310"/>
        <end position="332"/>
    </location>
</feature>
<evidence type="ECO:0000259" key="5">
    <source>
        <dbReference type="SMART" id="SM00101"/>
    </source>
</evidence>
<organism evidence="6 7">
    <name type="scientific">Macrostomum lignano</name>
    <dbReference type="NCBI Taxonomy" id="282301"/>
    <lineage>
        <taxon>Eukaryota</taxon>
        <taxon>Metazoa</taxon>
        <taxon>Spiralia</taxon>
        <taxon>Lophotrochozoa</taxon>
        <taxon>Platyhelminthes</taxon>
        <taxon>Rhabditophora</taxon>
        <taxon>Macrostomorpha</taxon>
        <taxon>Macrostomida</taxon>
        <taxon>Macrostomidae</taxon>
        <taxon>Macrostomum</taxon>
    </lineage>
</organism>
<accession>A0A1I8G364</accession>
<dbReference type="InterPro" id="IPR023409">
    <property type="entry name" value="14-3-3_CS"/>
</dbReference>
<dbReference type="PROSITE" id="PS00797">
    <property type="entry name" value="1433_2"/>
    <property type="match status" value="1"/>
</dbReference>
<feature type="compositionally biased region" description="Low complexity" evidence="4">
    <location>
        <begin position="65"/>
        <end position="87"/>
    </location>
</feature>
<evidence type="ECO:0000313" key="7">
    <source>
        <dbReference type="WBParaSite" id="maker-uti_cns_0000596-snap-gene-1.8-mRNA-1"/>
    </source>
</evidence>
<dbReference type="Pfam" id="PF00244">
    <property type="entry name" value="14-3-3"/>
    <property type="match status" value="1"/>
</dbReference>
<sequence length="332" mass="36135">MDPLNGAAASLYLHRPEDYRAKVREYVQLYATEAALRSLQRLPGEDSRAGGDSGASASSAAAAAGGASSTNGAHGAAAADGTAQVSNNDDDESSMSEFKMVDAMKAVAVMDVELTVEERNLLSVAYKNVIGARRASWRIVSSIEQKEESKSGSEKLDVVRTFRTQVEQELKKICDDILDVLDSHLIPSATVAESRVFYYKMKGDYLRYLAEFATGAERKEAAENSLTAYKAATDIANTQLKPTHPIRLGLALNFSVFYYEILNSADRACKLAKTAFDEAIAELDTLSEESYKDSTLIMQLLRDNLTLWTSDMQPAGDDEKEPDAEAKEGGNQ</sequence>
<dbReference type="FunFam" id="1.20.190.20:FF:000002">
    <property type="entry name" value="14-3-3 protein epsilon"/>
    <property type="match status" value="1"/>
</dbReference>
<evidence type="ECO:0000256" key="4">
    <source>
        <dbReference type="SAM" id="MobiDB-lite"/>
    </source>
</evidence>
<dbReference type="InterPro" id="IPR000308">
    <property type="entry name" value="14-3-3"/>
</dbReference>
<dbReference type="SUPFAM" id="SSF48445">
    <property type="entry name" value="14-3-3 protein"/>
    <property type="match status" value="1"/>
</dbReference>
<evidence type="ECO:0000256" key="2">
    <source>
        <dbReference type="ARBA" id="ARBA00039427"/>
    </source>
</evidence>
<dbReference type="WBParaSite" id="maker-uti_cns_0000596-snap-gene-1.8-mRNA-1">
    <property type="protein sequence ID" value="maker-uti_cns_0000596-snap-gene-1.8-mRNA-1"/>
    <property type="gene ID" value="maker-uti_cns_0000596-snap-gene-1.8"/>
</dbReference>
<dbReference type="AlphaFoldDB" id="A0A1I8G364"/>
<feature type="domain" description="14-3-3" evidence="5">
    <location>
        <begin position="90"/>
        <end position="321"/>
    </location>
</feature>
<proteinExistence type="inferred from homology"/>
<dbReference type="Proteomes" id="UP000095280">
    <property type="component" value="Unplaced"/>
</dbReference>
<dbReference type="SMART" id="SM00101">
    <property type="entry name" value="14_3_3"/>
    <property type="match status" value="1"/>
</dbReference>
<name>A0A1I8G364_9PLAT</name>
<reference evidence="7" key="1">
    <citation type="submission" date="2016-11" db="UniProtKB">
        <authorList>
            <consortium name="WormBaseParasite"/>
        </authorList>
    </citation>
    <scope>IDENTIFICATION</scope>
</reference>
<dbReference type="InterPro" id="IPR023410">
    <property type="entry name" value="14-3-3_domain"/>
</dbReference>
<feature type="compositionally biased region" description="Basic and acidic residues" evidence="4">
    <location>
        <begin position="323"/>
        <end position="332"/>
    </location>
</feature>
<keyword evidence="6" id="KW-1185">Reference proteome</keyword>
<evidence type="ECO:0000256" key="3">
    <source>
        <dbReference type="RuleBase" id="RU003466"/>
    </source>
</evidence>